<dbReference type="UniPathway" id="UPA00379">
    <property type="reaction ID" value="UER00551"/>
</dbReference>
<dbReference type="Pfam" id="PF01979">
    <property type="entry name" value="Amidohydro_1"/>
    <property type="match status" value="1"/>
</dbReference>
<sequence>MKTLWQHCHVATMAHGKYSIIEDAALVTAGSLIEWIGPRSQVPTADYAQVYDLQGAWVTPGLIDCHTHTVFGGNRSGEFEQRLEGVSYAEIAAKGGGIASTVRATRAASEDELFASAHKRLRSLLRDGVTTVEIKSGYGLDLASERKLLRVIRRLGDALPVSVRATCLAAHALPPEYKDRADDYIDHICTEMLPALAAEGLVDAVDAFCEYLAFSPEQVERVFKVAQQLGLPVKLHAEQLSSLHGSSLAARYHALSADHLEFMTEEDAIAMAASGTVAVLLPGAFYFLRETQLPPMDALRKHGVKIAIASDLNPGTSPALSVRLMLNMACTLFRMTPEEALAGATQHAATALGMGDTHGSLEVGKVADFVAWQIDRPADLAYWLGGELDKRVVRHGVDVTV</sequence>
<feature type="domain" description="Amidohydrolase-related" evidence="8">
    <location>
        <begin position="57"/>
        <end position="375"/>
    </location>
</feature>
<evidence type="ECO:0000256" key="7">
    <source>
        <dbReference type="HAMAP-Rule" id="MF_00372"/>
    </source>
</evidence>
<feature type="binding site" evidence="7">
    <location>
        <position position="138"/>
    </location>
    <ligand>
        <name>4-imidazolone-5-propanoate</name>
        <dbReference type="ChEBI" id="CHEBI:77893"/>
    </ligand>
</feature>
<dbReference type="PANTHER" id="PTHR42752:SF1">
    <property type="entry name" value="IMIDAZOLONEPROPIONASE-RELATED"/>
    <property type="match status" value="1"/>
</dbReference>
<feature type="binding site" evidence="7">
    <location>
        <position position="239"/>
    </location>
    <ligand>
        <name>4-imidazolone-5-propanoate</name>
        <dbReference type="ChEBI" id="CHEBI:77893"/>
    </ligand>
</feature>
<feature type="binding site" evidence="7">
    <location>
        <position position="75"/>
    </location>
    <ligand>
        <name>4-imidazolone-5-propanoate</name>
        <dbReference type="ChEBI" id="CHEBI:77893"/>
    </ligand>
</feature>
<dbReference type="GO" id="GO:0019556">
    <property type="term" value="P:L-histidine catabolic process to glutamate and formamide"/>
    <property type="evidence" value="ECO:0007669"/>
    <property type="project" value="UniProtKB-UniRule"/>
</dbReference>
<evidence type="ECO:0000256" key="1">
    <source>
        <dbReference type="ARBA" id="ARBA00012864"/>
    </source>
</evidence>
<evidence type="ECO:0000256" key="2">
    <source>
        <dbReference type="ARBA" id="ARBA00022723"/>
    </source>
</evidence>
<dbReference type="Proteomes" id="UP000037551">
    <property type="component" value="Unassembled WGS sequence"/>
</dbReference>
<comment type="subcellular location">
    <subcellularLocation>
        <location evidence="7">Cytoplasm</location>
    </subcellularLocation>
</comment>
<reference evidence="9 10" key="1">
    <citation type="submission" date="2015-06" db="EMBL/GenBank/DDBJ databases">
        <title>Draft genome sequence of an Antarctic Pseudomonas sp. strain KG01 with full potential for biotechnological applications.</title>
        <authorList>
            <person name="Pavlov M.S."/>
            <person name="Lira F."/>
            <person name="Martinez J.L."/>
            <person name="Marshall S.H."/>
        </authorList>
    </citation>
    <scope>NUCLEOTIDE SEQUENCE [LARGE SCALE GENOMIC DNA]</scope>
    <source>
        <strain evidence="9 10">KG01</strain>
    </source>
</reference>
<dbReference type="AlphaFoldDB" id="A0A0J8G5D8"/>
<accession>A0A0J8G5D8</accession>
<feature type="binding site" evidence="7">
    <location>
        <position position="68"/>
    </location>
    <ligand>
        <name>Zn(2+)</name>
        <dbReference type="ChEBI" id="CHEBI:29105"/>
    </ligand>
</feature>
<feature type="binding site" evidence="7">
    <location>
        <position position="171"/>
    </location>
    <ligand>
        <name>4-imidazolone-5-propanoate</name>
        <dbReference type="ChEBI" id="CHEBI:77893"/>
    </ligand>
</feature>
<feature type="binding site" evidence="7">
    <location>
        <position position="138"/>
    </location>
    <ligand>
        <name>N-formimidoyl-L-glutamate</name>
        <dbReference type="ChEBI" id="CHEBI:58928"/>
    </ligand>
</feature>
<dbReference type="Gene3D" id="2.30.40.10">
    <property type="entry name" value="Urease, subunit C, domain 1"/>
    <property type="match status" value="1"/>
</dbReference>
<comment type="pathway">
    <text evidence="7">Amino-acid degradation; L-histidine degradation into L-glutamate; N-formimidoyl-L-glutamate from L-histidine: step 3/3.</text>
</comment>
<comment type="catalytic activity">
    <reaction evidence="7">
        <text>4-imidazolone-5-propanoate + H2O = N-formimidoyl-L-glutamate</text>
        <dbReference type="Rhea" id="RHEA:23660"/>
        <dbReference type="ChEBI" id="CHEBI:15377"/>
        <dbReference type="ChEBI" id="CHEBI:58928"/>
        <dbReference type="ChEBI" id="CHEBI:77893"/>
        <dbReference type="EC" id="3.5.2.7"/>
    </reaction>
</comment>
<dbReference type="GO" id="GO:0019557">
    <property type="term" value="P:L-histidine catabolic process to glutamate and formate"/>
    <property type="evidence" value="ECO:0007669"/>
    <property type="project" value="UniProtKB-UniPathway"/>
</dbReference>
<dbReference type="GO" id="GO:0050480">
    <property type="term" value="F:imidazolonepropionase activity"/>
    <property type="evidence" value="ECO:0007669"/>
    <property type="project" value="UniProtKB-UniRule"/>
</dbReference>
<dbReference type="STRING" id="1674920.ACR52_09430"/>
<dbReference type="GO" id="GO:0008270">
    <property type="term" value="F:zinc ion binding"/>
    <property type="evidence" value="ECO:0007669"/>
    <property type="project" value="UniProtKB-UniRule"/>
</dbReference>
<dbReference type="EMBL" id="LFMW01000005">
    <property type="protein sequence ID" value="KMT55943.1"/>
    <property type="molecule type" value="Genomic_DNA"/>
</dbReference>
<dbReference type="NCBIfam" id="TIGR01224">
    <property type="entry name" value="hutI"/>
    <property type="match status" value="1"/>
</dbReference>
<proteinExistence type="inferred from homology"/>
<dbReference type="PANTHER" id="PTHR42752">
    <property type="entry name" value="IMIDAZOLONEPROPIONASE"/>
    <property type="match status" value="1"/>
</dbReference>
<dbReference type="InterPro" id="IPR006680">
    <property type="entry name" value="Amidohydro-rel"/>
</dbReference>
<feature type="binding site" evidence="7">
    <location>
        <position position="68"/>
    </location>
    <ligand>
        <name>Fe(3+)</name>
        <dbReference type="ChEBI" id="CHEBI:29034"/>
    </ligand>
</feature>
<feature type="binding site" evidence="7">
    <location>
        <position position="311"/>
    </location>
    <ligand>
        <name>Zn(2+)</name>
        <dbReference type="ChEBI" id="CHEBI:29105"/>
    </ligand>
</feature>
<dbReference type="GO" id="GO:0005737">
    <property type="term" value="C:cytoplasm"/>
    <property type="evidence" value="ECO:0007669"/>
    <property type="project" value="UniProtKB-SubCell"/>
</dbReference>
<name>A0A0J8G5D8_9PSED</name>
<dbReference type="CDD" id="cd01296">
    <property type="entry name" value="Imidazolone-5PH"/>
    <property type="match status" value="1"/>
</dbReference>
<evidence type="ECO:0000313" key="10">
    <source>
        <dbReference type="Proteomes" id="UP000037551"/>
    </source>
</evidence>
<evidence type="ECO:0000256" key="5">
    <source>
        <dbReference type="ARBA" id="ARBA00022833"/>
    </source>
</evidence>
<feature type="binding site" evidence="7">
    <location>
        <position position="66"/>
    </location>
    <ligand>
        <name>Zn(2+)</name>
        <dbReference type="ChEBI" id="CHEBI:29105"/>
    </ligand>
</feature>
<feature type="binding site" evidence="7">
    <location>
        <position position="236"/>
    </location>
    <ligand>
        <name>Fe(3+)</name>
        <dbReference type="ChEBI" id="CHEBI:29034"/>
    </ligand>
</feature>
<comment type="cofactor">
    <cofactor evidence="7">
        <name>Zn(2+)</name>
        <dbReference type="ChEBI" id="CHEBI:29105"/>
    </cofactor>
    <cofactor evidence="7">
        <name>Fe(3+)</name>
        <dbReference type="ChEBI" id="CHEBI:29034"/>
    </cofactor>
    <text evidence="7">Binds 1 zinc or iron ion per subunit.</text>
</comment>
<dbReference type="Gene3D" id="3.20.20.140">
    <property type="entry name" value="Metal-dependent hydrolases"/>
    <property type="match status" value="1"/>
</dbReference>
<dbReference type="SUPFAM" id="SSF51556">
    <property type="entry name" value="Metallo-dependent hydrolases"/>
    <property type="match status" value="1"/>
</dbReference>
<organism evidence="9 10">
    <name type="scientific">Pseudomonas fildesensis</name>
    <dbReference type="NCBI Taxonomy" id="1674920"/>
    <lineage>
        <taxon>Bacteria</taxon>
        <taxon>Pseudomonadati</taxon>
        <taxon>Pseudomonadota</taxon>
        <taxon>Gammaproteobacteria</taxon>
        <taxon>Pseudomonadales</taxon>
        <taxon>Pseudomonadaceae</taxon>
        <taxon>Pseudomonas</taxon>
    </lineage>
</organism>
<dbReference type="InterPro" id="IPR032466">
    <property type="entry name" value="Metal_Hydrolase"/>
</dbReference>
<feature type="binding site" evidence="7">
    <location>
        <position position="66"/>
    </location>
    <ligand>
        <name>Fe(3+)</name>
        <dbReference type="ChEBI" id="CHEBI:29034"/>
    </ligand>
</feature>
<evidence type="ECO:0000313" key="9">
    <source>
        <dbReference type="EMBL" id="KMT55943.1"/>
    </source>
</evidence>
<dbReference type="GO" id="GO:0005506">
    <property type="term" value="F:iron ion binding"/>
    <property type="evidence" value="ECO:0007669"/>
    <property type="project" value="UniProtKB-UniRule"/>
</dbReference>
<feature type="binding site" evidence="7">
    <location>
        <position position="316"/>
    </location>
    <ligand>
        <name>4-imidazolone-5-propanoate</name>
        <dbReference type="ChEBI" id="CHEBI:77893"/>
    </ligand>
</feature>
<dbReference type="PATRIC" id="fig|1674920.3.peg.4720"/>
<keyword evidence="10" id="KW-1185">Reference proteome</keyword>
<comment type="caution">
    <text evidence="9">The sequence shown here is derived from an EMBL/GenBank/DDBJ whole genome shotgun (WGS) entry which is preliminary data.</text>
</comment>
<feature type="binding site" evidence="7">
    <location>
        <position position="236"/>
    </location>
    <ligand>
        <name>Zn(2+)</name>
        <dbReference type="ChEBI" id="CHEBI:29105"/>
    </ligand>
</feature>
<dbReference type="InterPro" id="IPR005920">
    <property type="entry name" value="HutI"/>
</dbReference>
<dbReference type="OrthoDB" id="9776455at2"/>
<feature type="binding site" evidence="7">
    <location>
        <position position="313"/>
    </location>
    <ligand>
        <name>N-formimidoyl-L-glutamate</name>
        <dbReference type="ChEBI" id="CHEBI:58928"/>
    </ligand>
</feature>
<dbReference type="RefSeq" id="WP_048723319.1">
    <property type="nucleotide sequence ID" value="NZ_LFMW01000005.1"/>
</dbReference>
<evidence type="ECO:0000259" key="8">
    <source>
        <dbReference type="Pfam" id="PF01979"/>
    </source>
</evidence>
<keyword evidence="6 7" id="KW-0408">Iron</keyword>
<evidence type="ECO:0000256" key="4">
    <source>
        <dbReference type="ARBA" id="ARBA00022808"/>
    </source>
</evidence>
<dbReference type="InterPro" id="IPR011059">
    <property type="entry name" value="Metal-dep_hydrolase_composite"/>
</dbReference>
<keyword evidence="3 7" id="KW-0378">Hydrolase</keyword>
<dbReference type="FunFam" id="3.20.20.140:FF:000007">
    <property type="entry name" value="Imidazolonepropionase"/>
    <property type="match status" value="1"/>
</dbReference>
<evidence type="ECO:0000256" key="3">
    <source>
        <dbReference type="ARBA" id="ARBA00022801"/>
    </source>
</evidence>
<keyword evidence="2 7" id="KW-0479">Metal-binding</keyword>
<gene>
    <name evidence="7" type="primary">hutI</name>
    <name evidence="9" type="ORF">ACR52_09430</name>
</gene>
<dbReference type="HAMAP" id="MF_00372">
    <property type="entry name" value="HutI"/>
    <property type="match status" value="1"/>
</dbReference>
<keyword evidence="4 7" id="KW-0369">Histidine metabolism</keyword>
<comment type="similarity">
    <text evidence="7">Belongs to the metallo-dependent hydrolases superfamily. HutI family.</text>
</comment>
<evidence type="ECO:0000256" key="6">
    <source>
        <dbReference type="ARBA" id="ARBA00023004"/>
    </source>
</evidence>
<protein>
    <recommendedName>
        <fullName evidence="1 7">Imidazolonepropionase</fullName>
        <ecNumber evidence="1 7">3.5.2.7</ecNumber>
    </recommendedName>
    <alternativeName>
        <fullName evidence="7">Imidazolone-5-propionate hydrolase</fullName>
    </alternativeName>
</protein>
<keyword evidence="7" id="KW-0963">Cytoplasm</keyword>
<dbReference type="EC" id="3.5.2.7" evidence="1 7"/>
<dbReference type="SUPFAM" id="SSF51338">
    <property type="entry name" value="Composite domain of metallo-dependent hydrolases"/>
    <property type="match status" value="1"/>
</dbReference>
<keyword evidence="5 7" id="KW-0862">Zinc</keyword>
<feature type="binding site" evidence="7">
    <location>
        <position position="315"/>
    </location>
    <ligand>
        <name>N-formimidoyl-L-glutamate</name>
        <dbReference type="ChEBI" id="CHEBI:58928"/>
    </ligand>
</feature>
<feature type="binding site" evidence="7">
    <location>
        <position position="311"/>
    </location>
    <ligand>
        <name>Fe(3+)</name>
        <dbReference type="ChEBI" id="CHEBI:29034"/>
    </ligand>
</feature>
<comment type="function">
    <text evidence="7">Catalyzes the hydrolytic cleavage of the carbon-nitrogen bond in imidazolone-5-propanoate to yield N-formimidoyl-L-glutamate. It is the third step in the universal histidine degradation pathway.</text>
</comment>